<dbReference type="PANTHER" id="PTHR45763">
    <property type="entry name" value="HYDROLASE, ALPHA/BETA FOLD FAMILY PROTEIN, EXPRESSED-RELATED"/>
    <property type="match status" value="1"/>
</dbReference>
<feature type="domain" description="AB hydrolase-1" evidence="1">
    <location>
        <begin position="138"/>
        <end position="405"/>
    </location>
</feature>
<dbReference type="InterPro" id="IPR000073">
    <property type="entry name" value="AB_hydrolase_1"/>
</dbReference>
<evidence type="ECO:0000313" key="3">
    <source>
        <dbReference type="Proteomes" id="UP000507245"/>
    </source>
</evidence>
<organism evidence="2 3">
    <name type="scientific">Prunus armeniaca</name>
    <name type="common">Apricot</name>
    <name type="synonym">Armeniaca vulgaris</name>
    <dbReference type="NCBI Taxonomy" id="36596"/>
    <lineage>
        <taxon>Eukaryota</taxon>
        <taxon>Viridiplantae</taxon>
        <taxon>Streptophyta</taxon>
        <taxon>Embryophyta</taxon>
        <taxon>Tracheophyta</taxon>
        <taxon>Spermatophyta</taxon>
        <taxon>Magnoliopsida</taxon>
        <taxon>eudicotyledons</taxon>
        <taxon>Gunneridae</taxon>
        <taxon>Pentapetalae</taxon>
        <taxon>rosids</taxon>
        <taxon>fabids</taxon>
        <taxon>Rosales</taxon>
        <taxon>Rosaceae</taxon>
        <taxon>Amygdaloideae</taxon>
        <taxon>Amygdaleae</taxon>
        <taxon>Prunus</taxon>
    </lineage>
</organism>
<dbReference type="Pfam" id="PF12697">
    <property type="entry name" value="Abhydrolase_6"/>
    <property type="match status" value="1"/>
</dbReference>
<dbReference type="Proteomes" id="UP000507245">
    <property type="component" value="Unassembled WGS sequence"/>
</dbReference>
<protein>
    <recommendedName>
        <fullName evidence="1">AB hydrolase-1 domain-containing protein</fullName>
    </recommendedName>
</protein>
<keyword evidence="3" id="KW-1185">Reference proteome</keyword>
<sequence>MNLRGDEGGVKQEKFRRIDVEGGESGRNLEARGRRWQLVGYATDGIIYRPAFVTPLKSYNQEKDNCSKIPPSAEHSKVYPGQERIPNNITPGMVSNTAETAAVSEDLPLASPRIRLADGRYLAYRESGVPKNKANYKIIIVHGFGSSKEMSFLAPQELIDELGIYFLLYDRAGYGESDPNPKRSVKSEALDIEELADQLELGLKFYVIGVSMGSYPTWSCIKYIPHRLAGVALVVPVVNYRWHSLPDHLIKDDYRRKLIKWGLFFAEFAPGLLRWWVTQKWLPSTSVLERNPVFFNSRDIEVLKTIPGFPMLSQVTISSVSISVRGMVVDTVIETETPSGKFHSMLRWDFDPMDLSNPFPQNQSSVHIWQGYEDKVVPFQLQRYISFKLPWIQYHEVPDGGHLIVHYAGLCEAILRALLLGEEHLHYKPTIAKIVS</sequence>
<evidence type="ECO:0000313" key="2">
    <source>
        <dbReference type="EMBL" id="CAB4313653.1"/>
    </source>
</evidence>
<accession>A0A6J5XMQ7</accession>
<gene>
    <name evidence="2" type="ORF">ORAREDHAP_LOCUS36980</name>
</gene>
<name>A0A6J5XMQ7_PRUAR</name>
<dbReference type="EMBL" id="CAEKKB010000006">
    <property type="protein sequence ID" value="CAB4313653.1"/>
    <property type="molecule type" value="Genomic_DNA"/>
</dbReference>
<proteinExistence type="predicted"/>
<dbReference type="PANTHER" id="PTHR45763:SF28">
    <property type="entry name" value="ALPHA_BETA-HYDROLASES SUPERFAMILY PROTEIN"/>
    <property type="match status" value="1"/>
</dbReference>
<dbReference type="OrthoDB" id="294702at2759"/>
<dbReference type="AlphaFoldDB" id="A0A6J5XMQ7"/>
<evidence type="ECO:0000259" key="1">
    <source>
        <dbReference type="Pfam" id="PF12697"/>
    </source>
</evidence>
<dbReference type="InterPro" id="IPR029058">
    <property type="entry name" value="AB_hydrolase_fold"/>
</dbReference>
<dbReference type="SUPFAM" id="SSF53474">
    <property type="entry name" value="alpha/beta-Hydrolases"/>
    <property type="match status" value="1"/>
</dbReference>
<dbReference type="Gene3D" id="3.40.50.1820">
    <property type="entry name" value="alpha/beta hydrolase"/>
    <property type="match status" value="1"/>
</dbReference>
<reference evidence="3" key="1">
    <citation type="journal article" date="2020" name="Genome Biol.">
        <title>Gamete binning: chromosome-level and haplotype-resolved genome assembly enabled by high-throughput single-cell sequencing of gamete genomes.</title>
        <authorList>
            <person name="Campoy J.A."/>
            <person name="Sun H."/>
            <person name="Goel M."/>
            <person name="Jiao W.-B."/>
            <person name="Folz-Donahue K."/>
            <person name="Wang N."/>
            <person name="Rubio M."/>
            <person name="Liu C."/>
            <person name="Kukat C."/>
            <person name="Ruiz D."/>
            <person name="Huettel B."/>
            <person name="Schneeberger K."/>
        </authorList>
    </citation>
    <scope>NUCLEOTIDE SEQUENCE [LARGE SCALE GENOMIC DNA]</scope>
    <source>
        <strain evidence="3">cv. Rojo Pasion</strain>
    </source>
</reference>
<dbReference type="FunFam" id="3.40.50.1820:FF:000270">
    <property type="entry name" value="Alpha/beta-Hydrolases superfamily protein"/>
    <property type="match status" value="1"/>
</dbReference>